<evidence type="ECO:0000313" key="2">
    <source>
        <dbReference type="Proteomes" id="UP001596043"/>
    </source>
</evidence>
<proteinExistence type="predicted"/>
<evidence type="ECO:0000313" key="1">
    <source>
        <dbReference type="EMBL" id="MFC4636188.1"/>
    </source>
</evidence>
<keyword evidence="2" id="KW-1185">Reference proteome</keyword>
<protein>
    <submittedName>
        <fullName evidence="1">Uncharacterized protein</fullName>
    </submittedName>
</protein>
<dbReference type="RefSeq" id="WP_379982142.1">
    <property type="nucleotide sequence ID" value="NZ_JBHSFV010000016.1"/>
</dbReference>
<organism evidence="1 2">
    <name type="scientific">Dokdonia ponticola</name>
    <dbReference type="NCBI Taxonomy" id="2041041"/>
    <lineage>
        <taxon>Bacteria</taxon>
        <taxon>Pseudomonadati</taxon>
        <taxon>Bacteroidota</taxon>
        <taxon>Flavobacteriia</taxon>
        <taxon>Flavobacteriales</taxon>
        <taxon>Flavobacteriaceae</taxon>
        <taxon>Dokdonia</taxon>
    </lineage>
</organism>
<sequence>MNDFIIEDDLEIMNGDFCIDEASQQNLTHILLSQKGSFKEYPILGVGLTRYINSPDSTARLRLENEIDKQLIYDNFNVRTLDVNDLKNIKIDGNY</sequence>
<name>A0ABV9I1X1_9FLAO</name>
<reference evidence="2" key="1">
    <citation type="journal article" date="2019" name="Int. J. Syst. Evol. Microbiol.">
        <title>The Global Catalogue of Microorganisms (GCM) 10K type strain sequencing project: providing services to taxonomists for standard genome sequencing and annotation.</title>
        <authorList>
            <consortium name="The Broad Institute Genomics Platform"/>
            <consortium name="The Broad Institute Genome Sequencing Center for Infectious Disease"/>
            <person name="Wu L."/>
            <person name="Ma J."/>
        </authorList>
    </citation>
    <scope>NUCLEOTIDE SEQUENCE [LARGE SCALE GENOMIC DNA]</scope>
    <source>
        <strain evidence="2">YJ-61-S</strain>
    </source>
</reference>
<accession>A0ABV9I1X1</accession>
<dbReference type="EMBL" id="JBHSFV010000016">
    <property type="protein sequence ID" value="MFC4636188.1"/>
    <property type="molecule type" value="Genomic_DNA"/>
</dbReference>
<dbReference type="Proteomes" id="UP001596043">
    <property type="component" value="Unassembled WGS sequence"/>
</dbReference>
<gene>
    <name evidence="1" type="ORF">ACFO3O_19935</name>
</gene>
<comment type="caution">
    <text evidence="1">The sequence shown here is derived from an EMBL/GenBank/DDBJ whole genome shotgun (WGS) entry which is preliminary data.</text>
</comment>